<dbReference type="AlphaFoldDB" id="A0A1M5XVV1"/>
<sequence>MKNERLRDRAYSKLKKFQPLSEQFLFPLLLLIFPFLSVDQGLDISDTLYSLGNYTFYDLMDTNWKLSIFIPSVFGHLLTFLPGAGTVLGMKIYTTLVISAMALLVYYSLKTVIPGWMLFVGEWIAESVCWCPSIILYNYLTYFFMTLGILLLLAAIMTAEGGRQKRRLFLAGLFLGINVAVRLPNVLEAGFILVLWFADFLEKKKLRDSIRNTLMCICGYIVGAGVCILGAVVIYGPSSYGSMLNWLFGIANDSQSTHGASSTLRTTLEAYGHTLSVMIVMIPCIVAGVILFQLKFKKVWMIRLAKILYLMGILILVRYYFAEGVFTTNYYYYDSMFQAAMMFIILSIVLDILDIISGVMDRLGYVSIMPGTNGERIFAMLSILIILITPLGSDNYTFPLINNLILLAPISLTQLRRVIRRSRGGAVHFPWHSMSMMVVVVLLVQGTLFKYGYSFIDGMDGTKRDTRMSSEIPKAAGLVTTADNASELTKLYNVLADNDLLDQKLLQFGNAPGMPYLFDMEPAIYTSWPILASNRIEDFDNALMNMSDYPVIVTDAVINTDSYGVSDKLDILMDYIASNDYNIVFEDEKYVVYAISHNQ</sequence>
<feature type="transmembrane region" description="Helical" evidence="1">
    <location>
        <begin position="139"/>
        <end position="159"/>
    </location>
</feature>
<name>A0A1M5XVV1_BUTFI</name>
<dbReference type="EMBL" id="FQXK01000010">
    <property type="protein sequence ID" value="SHI03920.1"/>
    <property type="molecule type" value="Genomic_DNA"/>
</dbReference>
<accession>A0A1M5XVV1</accession>
<dbReference type="Proteomes" id="UP000184278">
    <property type="component" value="Unassembled WGS sequence"/>
</dbReference>
<feature type="transmembrane region" description="Helical" evidence="1">
    <location>
        <begin position="270"/>
        <end position="292"/>
    </location>
</feature>
<keyword evidence="1" id="KW-1133">Transmembrane helix</keyword>
<protein>
    <recommendedName>
        <fullName evidence="4">4-amino-4-deoxy-L-arabinose transferase</fullName>
    </recommendedName>
</protein>
<feature type="transmembrane region" description="Helical" evidence="1">
    <location>
        <begin position="92"/>
        <end position="109"/>
    </location>
</feature>
<feature type="transmembrane region" description="Helical" evidence="1">
    <location>
        <begin position="336"/>
        <end position="356"/>
    </location>
</feature>
<feature type="transmembrane region" description="Helical" evidence="1">
    <location>
        <begin position="377"/>
        <end position="393"/>
    </location>
</feature>
<keyword evidence="1" id="KW-0472">Membrane</keyword>
<evidence type="ECO:0000256" key="1">
    <source>
        <dbReference type="SAM" id="Phobius"/>
    </source>
</evidence>
<feature type="transmembrane region" description="Helical" evidence="1">
    <location>
        <begin position="304"/>
        <end position="321"/>
    </location>
</feature>
<evidence type="ECO:0000313" key="2">
    <source>
        <dbReference type="EMBL" id="SHI03920.1"/>
    </source>
</evidence>
<evidence type="ECO:0000313" key="3">
    <source>
        <dbReference type="Proteomes" id="UP000184278"/>
    </source>
</evidence>
<keyword evidence="3" id="KW-1185">Reference proteome</keyword>
<dbReference type="OrthoDB" id="2017291at2"/>
<gene>
    <name evidence="2" type="ORF">SAMN02745229_01358</name>
</gene>
<dbReference type="STRING" id="1121131.SAMN02745229_01358"/>
<feature type="transmembrane region" description="Helical" evidence="1">
    <location>
        <begin position="65"/>
        <end position="85"/>
    </location>
</feature>
<feature type="transmembrane region" description="Helical" evidence="1">
    <location>
        <begin position="431"/>
        <end position="453"/>
    </location>
</feature>
<evidence type="ECO:0008006" key="4">
    <source>
        <dbReference type="Google" id="ProtNLM"/>
    </source>
</evidence>
<dbReference type="RefSeq" id="WP_073386542.1">
    <property type="nucleotide sequence ID" value="NZ_FQXK01000010.1"/>
</dbReference>
<feature type="transmembrane region" description="Helical" evidence="1">
    <location>
        <begin position="213"/>
        <end position="236"/>
    </location>
</feature>
<reference evidence="3" key="1">
    <citation type="submission" date="2016-11" db="EMBL/GenBank/DDBJ databases">
        <authorList>
            <person name="Varghese N."/>
            <person name="Submissions S."/>
        </authorList>
    </citation>
    <scope>NUCLEOTIDE SEQUENCE [LARGE SCALE GENOMIC DNA]</scope>
    <source>
        <strain evidence="3">DSM 3071</strain>
    </source>
</reference>
<organism evidence="2 3">
    <name type="scientific">Butyrivibrio fibrisolvens DSM 3071</name>
    <dbReference type="NCBI Taxonomy" id="1121131"/>
    <lineage>
        <taxon>Bacteria</taxon>
        <taxon>Bacillati</taxon>
        <taxon>Bacillota</taxon>
        <taxon>Clostridia</taxon>
        <taxon>Lachnospirales</taxon>
        <taxon>Lachnospiraceae</taxon>
        <taxon>Butyrivibrio</taxon>
    </lineage>
</organism>
<dbReference type="GeneID" id="89511441"/>
<proteinExistence type="predicted"/>
<keyword evidence="1" id="KW-0812">Transmembrane</keyword>